<keyword evidence="4 6" id="KW-1133">Transmembrane helix</keyword>
<name>A0A2J0Q719_9BACT</name>
<dbReference type="GO" id="GO:0016020">
    <property type="term" value="C:membrane"/>
    <property type="evidence" value="ECO:0007669"/>
    <property type="project" value="UniProtKB-SubCell"/>
</dbReference>
<feature type="transmembrane region" description="Helical" evidence="6">
    <location>
        <begin position="82"/>
        <end position="104"/>
    </location>
</feature>
<comment type="similarity">
    <text evidence="2">Belongs to the DsbD family.</text>
</comment>
<dbReference type="InterPro" id="IPR051790">
    <property type="entry name" value="Cytochrome_c-biogenesis_DsbD"/>
</dbReference>
<dbReference type="PANTHER" id="PTHR31272">
    <property type="entry name" value="CYTOCHROME C-TYPE BIOGENESIS PROTEIN HI_1454-RELATED"/>
    <property type="match status" value="1"/>
</dbReference>
<evidence type="ECO:0000256" key="6">
    <source>
        <dbReference type="SAM" id="Phobius"/>
    </source>
</evidence>
<feature type="transmembrane region" description="Helical" evidence="6">
    <location>
        <begin position="125"/>
        <end position="155"/>
    </location>
</feature>
<keyword evidence="5 6" id="KW-0472">Membrane</keyword>
<evidence type="ECO:0000313" key="9">
    <source>
        <dbReference type="Proteomes" id="UP000228496"/>
    </source>
</evidence>
<dbReference type="InterPro" id="IPR003834">
    <property type="entry name" value="Cyt_c_assmbl_TM_dom"/>
</dbReference>
<organism evidence="8 9">
    <name type="scientific">Candidatus Yanofskybacteria bacterium CG10_big_fil_rev_8_21_14_0_10_36_16</name>
    <dbReference type="NCBI Taxonomy" id="1975096"/>
    <lineage>
        <taxon>Bacteria</taxon>
        <taxon>Candidatus Yanofskyibacteriota</taxon>
    </lineage>
</organism>
<evidence type="ECO:0000313" key="8">
    <source>
        <dbReference type="EMBL" id="PJE50744.1"/>
    </source>
</evidence>
<evidence type="ECO:0000256" key="5">
    <source>
        <dbReference type="ARBA" id="ARBA00023136"/>
    </source>
</evidence>
<sequence>MVDIGIIFAFVAGLVSFLSPCVLPIIPGFLAYLAGSSLEPGKVNRKEIFLNSLFFVLGFSAVFSVLGVLLNTVLEAVAYDAQIWLARIGGGIIIFFGLYLTGLIRIPFLEREFKPHVTKKFNSRYLTSFLFGSAFAAGWTPCVGAVLGGILGLAATQPGSALYLLFSYSLGLGLPFLVVGLFASRASTFITKYAVQLSYATKVFGVILIALGVLAFTQNLSRIANLEILNRFLLE</sequence>
<gene>
    <name evidence="8" type="ORF">COV29_03355</name>
</gene>
<comment type="caution">
    <text evidence="8">The sequence shown here is derived from an EMBL/GenBank/DDBJ whole genome shotgun (WGS) entry which is preliminary data.</text>
</comment>
<accession>A0A2J0Q719</accession>
<dbReference type="GO" id="GO:0017004">
    <property type="term" value="P:cytochrome complex assembly"/>
    <property type="evidence" value="ECO:0007669"/>
    <property type="project" value="InterPro"/>
</dbReference>
<evidence type="ECO:0000256" key="3">
    <source>
        <dbReference type="ARBA" id="ARBA00022692"/>
    </source>
</evidence>
<reference evidence="8 9" key="1">
    <citation type="submission" date="2017-09" db="EMBL/GenBank/DDBJ databases">
        <title>Depth-based differentiation of microbial function through sediment-hosted aquifers and enrichment of novel symbionts in the deep terrestrial subsurface.</title>
        <authorList>
            <person name="Probst A.J."/>
            <person name="Ladd B."/>
            <person name="Jarett J.K."/>
            <person name="Geller-Mcgrath D.E."/>
            <person name="Sieber C.M."/>
            <person name="Emerson J.B."/>
            <person name="Anantharaman K."/>
            <person name="Thomas B.C."/>
            <person name="Malmstrom R."/>
            <person name="Stieglmeier M."/>
            <person name="Klingl A."/>
            <person name="Woyke T."/>
            <person name="Ryan C.M."/>
            <person name="Banfield J.F."/>
        </authorList>
    </citation>
    <scope>NUCLEOTIDE SEQUENCE [LARGE SCALE GENOMIC DNA]</scope>
    <source>
        <strain evidence="8">CG10_big_fil_rev_8_21_14_0_10_36_16</strain>
    </source>
</reference>
<protein>
    <submittedName>
        <fullName evidence="8">Cytochrome C biogenesis protein</fullName>
    </submittedName>
</protein>
<keyword evidence="3 6" id="KW-0812">Transmembrane</keyword>
<evidence type="ECO:0000256" key="2">
    <source>
        <dbReference type="ARBA" id="ARBA00006143"/>
    </source>
</evidence>
<feature type="transmembrane region" description="Helical" evidence="6">
    <location>
        <begin position="161"/>
        <end position="183"/>
    </location>
</feature>
<feature type="transmembrane region" description="Helical" evidence="6">
    <location>
        <begin position="195"/>
        <end position="216"/>
    </location>
</feature>
<dbReference type="Pfam" id="PF02683">
    <property type="entry name" value="DsbD_TM"/>
    <property type="match status" value="1"/>
</dbReference>
<feature type="transmembrane region" description="Helical" evidence="6">
    <location>
        <begin position="48"/>
        <end position="70"/>
    </location>
</feature>
<feature type="transmembrane region" description="Helical" evidence="6">
    <location>
        <begin position="6"/>
        <end position="36"/>
    </location>
</feature>
<dbReference type="PANTHER" id="PTHR31272:SF9">
    <property type="entry name" value="BLL1027 PROTEIN"/>
    <property type="match status" value="1"/>
</dbReference>
<evidence type="ECO:0000259" key="7">
    <source>
        <dbReference type="Pfam" id="PF02683"/>
    </source>
</evidence>
<proteinExistence type="inferred from homology"/>
<evidence type="ECO:0000256" key="4">
    <source>
        <dbReference type="ARBA" id="ARBA00022989"/>
    </source>
</evidence>
<dbReference type="EMBL" id="PCXQ01000005">
    <property type="protein sequence ID" value="PJE50744.1"/>
    <property type="molecule type" value="Genomic_DNA"/>
</dbReference>
<comment type="subcellular location">
    <subcellularLocation>
        <location evidence="1">Membrane</location>
        <topology evidence="1">Multi-pass membrane protein</topology>
    </subcellularLocation>
</comment>
<feature type="domain" description="Cytochrome C biogenesis protein transmembrane" evidence="7">
    <location>
        <begin position="7"/>
        <end position="214"/>
    </location>
</feature>
<dbReference type="Proteomes" id="UP000228496">
    <property type="component" value="Unassembled WGS sequence"/>
</dbReference>
<dbReference type="AlphaFoldDB" id="A0A2J0Q719"/>
<evidence type="ECO:0000256" key="1">
    <source>
        <dbReference type="ARBA" id="ARBA00004141"/>
    </source>
</evidence>